<protein>
    <submittedName>
        <fullName evidence="1">BTB/POZ domain-containing protein</fullName>
    </submittedName>
</protein>
<dbReference type="WBParaSite" id="GPUH_0001244401-mRNA-1">
    <property type="protein sequence ID" value="GPUH_0001244401-mRNA-1"/>
    <property type="gene ID" value="GPUH_0001244401"/>
</dbReference>
<name>A0A183DUN9_9BILA</name>
<proteinExistence type="predicted"/>
<accession>A0A183DUN9</accession>
<reference evidence="1" key="1">
    <citation type="submission" date="2016-06" db="UniProtKB">
        <authorList>
            <consortium name="WormBaseParasite"/>
        </authorList>
    </citation>
    <scope>IDENTIFICATION</scope>
</reference>
<evidence type="ECO:0000313" key="1">
    <source>
        <dbReference type="WBParaSite" id="GPUH_0001244401-mRNA-1"/>
    </source>
</evidence>
<sequence>LEEKGLQRVRLLPKGFDATITQSVVGLSKVMEIEKLNLCNAASDRSVLARAFYLFSKAELAEADAAVRELLENRHTGIAKLCTEYAIDLVDDIPNDERWKSMGLSSTCMFCFYAFFLHLCNAENAY</sequence>
<organism evidence="1">
    <name type="scientific">Gongylonema pulchrum</name>
    <dbReference type="NCBI Taxonomy" id="637853"/>
    <lineage>
        <taxon>Eukaryota</taxon>
        <taxon>Metazoa</taxon>
        <taxon>Ecdysozoa</taxon>
        <taxon>Nematoda</taxon>
        <taxon>Chromadorea</taxon>
        <taxon>Rhabditida</taxon>
        <taxon>Spirurina</taxon>
        <taxon>Spiruromorpha</taxon>
        <taxon>Spiruroidea</taxon>
        <taxon>Gongylonematidae</taxon>
        <taxon>Gongylonema</taxon>
    </lineage>
</organism>
<dbReference type="AlphaFoldDB" id="A0A183DUN9"/>